<protein>
    <submittedName>
        <fullName evidence="2">Uncharacterized protein</fullName>
    </submittedName>
</protein>
<evidence type="ECO:0000256" key="1">
    <source>
        <dbReference type="SAM" id="MobiDB-lite"/>
    </source>
</evidence>
<name>A0ABU7KFT1_9ACTN</name>
<sequence>MNRTNLNTDVFAKAAEAFREQRGLVFTIEWRRFPWTRRPDVDRALVGPAYLGNVSIGLKNGYSWGYQDREGTWRYVLRDRLDLLVDSVVEDRAGHSPPLPRRSGRGPVGEHRG</sequence>
<keyword evidence="3" id="KW-1185">Reference proteome</keyword>
<gene>
    <name evidence="2" type="ORF">Q8791_28130</name>
</gene>
<proteinExistence type="predicted"/>
<evidence type="ECO:0000313" key="3">
    <source>
        <dbReference type="Proteomes" id="UP001356095"/>
    </source>
</evidence>
<dbReference type="RefSeq" id="WP_330094859.1">
    <property type="nucleotide sequence ID" value="NZ_JAUZMY010000041.1"/>
</dbReference>
<organism evidence="2 3">
    <name type="scientific">Nocardiopsis codii</name>
    <dbReference type="NCBI Taxonomy" id="3065942"/>
    <lineage>
        <taxon>Bacteria</taxon>
        <taxon>Bacillati</taxon>
        <taxon>Actinomycetota</taxon>
        <taxon>Actinomycetes</taxon>
        <taxon>Streptosporangiales</taxon>
        <taxon>Nocardiopsidaceae</taxon>
        <taxon>Nocardiopsis</taxon>
    </lineage>
</organism>
<accession>A0ABU7KFT1</accession>
<dbReference type="EMBL" id="JAUZMY010000041">
    <property type="protein sequence ID" value="MEE2041098.1"/>
    <property type="molecule type" value="Genomic_DNA"/>
</dbReference>
<feature type="region of interest" description="Disordered" evidence="1">
    <location>
        <begin position="92"/>
        <end position="113"/>
    </location>
</feature>
<reference evidence="2 3" key="1">
    <citation type="submission" date="2023-08" db="EMBL/GenBank/DDBJ databases">
        <authorList>
            <person name="Girao M."/>
            <person name="Carvalho M.F."/>
        </authorList>
    </citation>
    <scope>NUCLEOTIDE SEQUENCE [LARGE SCALE GENOMIC DNA]</scope>
    <source>
        <strain evidence="2 3">CT-R113</strain>
    </source>
</reference>
<evidence type="ECO:0000313" key="2">
    <source>
        <dbReference type="EMBL" id="MEE2041098.1"/>
    </source>
</evidence>
<comment type="caution">
    <text evidence="2">The sequence shown here is derived from an EMBL/GenBank/DDBJ whole genome shotgun (WGS) entry which is preliminary data.</text>
</comment>
<dbReference type="Proteomes" id="UP001356095">
    <property type="component" value="Unassembled WGS sequence"/>
</dbReference>